<evidence type="ECO:0000256" key="3">
    <source>
        <dbReference type="ARBA" id="ARBA00022692"/>
    </source>
</evidence>
<keyword evidence="9" id="KW-0131">Cell cycle</keyword>
<dbReference type="EMBL" id="JWLW01000001">
    <property type="protein sequence ID" value="KHT57912.1"/>
    <property type="molecule type" value="Genomic_DNA"/>
</dbReference>
<keyword evidence="2" id="KW-1003">Cell membrane</keyword>
<name>A0A0B3YT62_9ALTE</name>
<evidence type="ECO:0000313" key="9">
    <source>
        <dbReference type="EMBL" id="KHT57912.1"/>
    </source>
</evidence>
<feature type="domain" description="ABC3 transporter permease C-terminal" evidence="7">
    <location>
        <begin position="261"/>
        <end position="379"/>
    </location>
</feature>
<dbReference type="GO" id="GO:0005886">
    <property type="term" value="C:plasma membrane"/>
    <property type="evidence" value="ECO:0007669"/>
    <property type="project" value="UniProtKB-SubCell"/>
</dbReference>
<dbReference type="InterPro" id="IPR025857">
    <property type="entry name" value="MacB_PCD"/>
</dbReference>
<feature type="domain" description="MacB-like periplasmic core" evidence="8">
    <location>
        <begin position="23"/>
        <end position="199"/>
    </location>
</feature>
<feature type="transmembrane region" description="Helical" evidence="6">
    <location>
        <begin position="352"/>
        <end position="375"/>
    </location>
</feature>
<feature type="transmembrane region" description="Helical" evidence="6">
    <location>
        <begin position="258"/>
        <end position="278"/>
    </location>
</feature>
<evidence type="ECO:0000256" key="2">
    <source>
        <dbReference type="ARBA" id="ARBA00022475"/>
    </source>
</evidence>
<feature type="transmembrane region" description="Helical" evidence="6">
    <location>
        <begin position="21"/>
        <end position="41"/>
    </location>
</feature>
<feature type="transmembrane region" description="Helical" evidence="6">
    <location>
        <begin position="712"/>
        <end position="733"/>
    </location>
</feature>
<dbReference type="Pfam" id="PF02687">
    <property type="entry name" value="FtsX"/>
    <property type="match status" value="2"/>
</dbReference>
<dbReference type="OrthoDB" id="5292592at2"/>
<reference evidence="9 10" key="1">
    <citation type="submission" date="2014-12" db="EMBL/GenBank/DDBJ databases">
        <title>Genome sequencing of Alteromonas marina AD001.</title>
        <authorList>
            <person name="Adrian T.G.S."/>
            <person name="Chan K.G."/>
        </authorList>
    </citation>
    <scope>NUCLEOTIDE SEQUENCE [LARGE SCALE GENOMIC DNA]</scope>
    <source>
        <strain evidence="9 10">AD001</strain>
    </source>
</reference>
<dbReference type="PANTHER" id="PTHR30287">
    <property type="entry name" value="MEMBRANE COMPONENT OF PREDICTED ABC SUPERFAMILY METABOLITE UPTAKE TRANSPORTER"/>
    <property type="match status" value="1"/>
</dbReference>
<accession>A0A0B3YT62</accession>
<dbReference type="PANTHER" id="PTHR30287:SF1">
    <property type="entry name" value="INNER MEMBRANE PROTEIN"/>
    <property type="match status" value="1"/>
</dbReference>
<feature type="transmembrane region" description="Helical" evidence="6">
    <location>
        <begin position="763"/>
        <end position="784"/>
    </location>
</feature>
<evidence type="ECO:0000256" key="6">
    <source>
        <dbReference type="SAM" id="Phobius"/>
    </source>
</evidence>
<dbReference type="InterPro" id="IPR038766">
    <property type="entry name" value="Membrane_comp_ABC_pdt"/>
</dbReference>
<keyword evidence="3 6" id="KW-0812">Transmembrane</keyword>
<dbReference type="Proteomes" id="UP000031197">
    <property type="component" value="Unassembled WGS sequence"/>
</dbReference>
<feature type="transmembrane region" description="Helical" evidence="6">
    <location>
        <begin position="418"/>
        <end position="443"/>
    </location>
</feature>
<dbReference type="RefSeq" id="WP_039216298.1">
    <property type="nucleotide sequence ID" value="NZ_JWLW01000001.1"/>
</dbReference>
<evidence type="ECO:0000313" key="10">
    <source>
        <dbReference type="Proteomes" id="UP000031197"/>
    </source>
</evidence>
<keyword evidence="9" id="KW-0132">Cell division</keyword>
<evidence type="ECO:0000256" key="5">
    <source>
        <dbReference type="ARBA" id="ARBA00023136"/>
    </source>
</evidence>
<feature type="transmembrane region" description="Helical" evidence="6">
    <location>
        <begin position="471"/>
        <end position="489"/>
    </location>
</feature>
<gene>
    <name evidence="9" type="ORF">RJ41_00865</name>
</gene>
<evidence type="ECO:0000259" key="7">
    <source>
        <dbReference type="Pfam" id="PF02687"/>
    </source>
</evidence>
<keyword evidence="4 6" id="KW-1133">Transmembrane helix</keyword>
<protein>
    <submittedName>
        <fullName evidence="9">Cell division protein FtsX</fullName>
    </submittedName>
</protein>
<evidence type="ECO:0000259" key="8">
    <source>
        <dbReference type="Pfam" id="PF12704"/>
    </source>
</evidence>
<feature type="transmembrane region" description="Helical" evidence="6">
    <location>
        <begin position="396"/>
        <end position="412"/>
    </location>
</feature>
<comment type="caution">
    <text evidence="9">The sequence shown here is derived from an EMBL/GenBank/DDBJ whole genome shotgun (WGS) entry which is preliminary data.</text>
</comment>
<keyword evidence="10" id="KW-1185">Reference proteome</keyword>
<organism evidence="9 10">
    <name type="scientific">Alteromonas marina</name>
    <dbReference type="NCBI Taxonomy" id="203795"/>
    <lineage>
        <taxon>Bacteria</taxon>
        <taxon>Pseudomonadati</taxon>
        <taxon>Pseudomonadota</taxon>
        <taxon>Gammaproteobacteria</taxon>
        <taxon>Alteromonadales</taxon>
        <taxon>Alteromonadaceae</taxon>
        <taxon>Alteromonas/Salinimonas group</taxon>
        <taxon>Alteromonas</taxon>
    </lineage>
</organism>
<feature type="domain" description="ABC3 transporter permease C-terminal" evidence="7">
    <location>
        <begin position="718"/>
        <end position="831"/>
    </location>
</feature>
<sequence length="840" mass="92834">MSTSFNLAWRLFKHEARRGELTIILLAIVLSVAAVLSLSLFSERLQGALKSRSAAFIAADAQLRSDDPINEEWLARAQEEGLETAKQVATRSMVFKGNEMSLVDLRAVNEAYPLKGTVNITDQPFGEKRATAGLPQSGEAWVQSRLFQSLGLSIGDSIEIGDGTFTVTHVLVDIPDAGFSVFNTDPIALINLDDLEKTAITGPGSRARYVGFFAGDAGDIESFNTWLLPQLNDDLHSWRTVEDDESAIGRSVASAERYFLLASLLAIVLAAVSIAVAAQRYAQRHFDPVAIMKTLGATSSTIRKVYLFQILFITGLGIFIGLVIGFIGQQVVVSLVADRVDVSLDVWHWRPLLIAVATGATCALLFSLYPLLQLFSVPPLRVLRKDISANLRSRSIQFVASGGAIFLLMWMYSRDLKISAILFVSGAALVFGLLGATYILIAVGRKLGSGRMGAWQLAWARIKRRAMDNSVQLISFSVTIMLLLVVLVMRNDMVSQWRSQLPEGTPNYFLINITPDIQPELDRHFADNGVDIEEFYPVIRGRFVSVNGEGVNTEVSKEDEPNREGRRGLGREANLTWSNTLQNENEVIDGNWHGDEDKQYSEGWFPVSVEEGVAERLNIKMGDRLTFNVGSEIVETKVTSIRTVNWQTMQPNFFFVIHPEAMAAFSPTYITSFYLPTERKEELTNLLKPFASITMFDVDARINQLREIVDQVSVAVEFILVLVLLAGSLVLIAQVQASMDERRQEIAILRTLGAKGALIRKSVIFEFVIIGVVAGFMAAMANELSLYLLQTSVFQMEASLHPEYWAIAPSVGAVVVGILGAFGCWRLLTLNTSQMLRNMV</sequence>
<dbReference type="AlphaFoldDB" id="A0A0B3YT62"/>
<feature type="transmembrane region" description="Helical" evidence="6">
    <location>
        <begin position="305"/>
        <end position="332"/>
    </location>
</feature>
<comment type="subcellular location">
    <subcellularLocation>
        <location evidence="1">Cell membrane</location>
        <topology evidence="1">Multi-pass membrane protein</topology>
    </subcellularLocation>
</comment>
<dbReference type="GO" id="GO:0051301">
    <property type="term" value="P:cell division"/>
    <property type="evidence" value="ECO:0007669"/>
    <property type="project" value="UniProtKB-KW"/>
</dbReference>
<dbReference type="InterPro" id="IPR003838">
    <property type="entry name" value="ABC3_permease_C"/>
</dbReference>
<proteinExistence type="predicted"/>
<keyword evidence="5 6" id="KW-0472">Membrane</keyword>
<feature type="transmembrane region" description="Helical" evidence="6">
    <location>
        <begin position="804"/>
        <end position="828"/>
    </location>
</feature>
<dbReference type="Pfam" id="PF12704">
    <property type="entry name" value="MacB_PCD"/>
    <property type="match status" value="1"/>
</dbReference>
<evidence type="ECO:0000256" key="4">
    <source>
        <dbReference type="ARBA" id="ARBA00022989"/>
    </source>
</evidence>
<evidence type="ECO:0000256" key="1">
    <source>
        <dbReference type="ARBA" id="ARBA00004651"/>
    </source>
</evidence>